<dbReference type="PANTHER" id="PTHR30272:SF1">
    <property type="entry name" value="3-HYDROXYACYL-[ACYL-CARRIER-PROTEIN] DEHYDRATASE"/>
    <property type="match status" value="1"/>
</dbReference>
<dbReference type="Gene3D" id="3.10.129.10">
    <property type="entry name" value="Hotdog Thioesterase"/>
    <property type="match status" value="1"/>
</dbReference>
<dbReference type="PANTHER" id="PTHR30272">
    <property type="entry name" value="3-HYDROXYACYL-[ACYL-CARRIER-PROTEIN] DEHYDRATASE"/>
    <property type="match status" value="1"/>
</dbReference>
<dbReference type="Pfam" id="PF07977">
    <property type="entry name" value="FabA"/>
    <property type="match status" value="1"/>
</dbReference>
<dbReference type="Proteomes" id="UP000238823">
    <property type="component" value="Unassembled WGS sequence"/>
</dbReference>
<dbReference type="RefSeq" id="WP_181233274.1">
    <property type="nucleotide sequence ID" value="NZ_PVNL01000030.1"/>
</dbReference>
<proteinExistence type="predicted"/>
<accession>A0A2S9YW06</accession>
<dbReference type="EMBL" id="PVNL01000030">
    <property type="protein sequence ID" value="PRQ09232.1"/>
    <property type="molecule type" value="Genomic_DNA"/>
</dbReference>
<keyword evidence="1 2" id="KW-0456">Lyase</keyword>
<sequence length="177" mass="18786">MTRPATIVLAWGPAEIERLLPHRAPLLLVDRVDQFVPGPRPRLRAGLSVDGAEPVFRAHFPGRPIWPGAYLLEGLAQAAGLLLGLDQMFATHGADGVRSFAEPGSLAATNFSAGGLLARAEVAFLEPVAPPAKLVYELRRRGGADRIERVDGRVEVEGHAVAEGSLVIALADAHGVR</sequence>
<evidence type="ECO:0000313" key="2">
    <source>
        <dbReference type="EMBL" id="PRQ09232.1"/>
    </source>
</evidence>
<evidence type="ECO:0000256" key="1">
    <source>
        <dbReference type="ARBA" id="ARBA00023239"/>
    </source>
</evidence>
<dbReference type="GO" id="GO:0019171">
    <property type="term" value="F:(3R)-hydroxyacyl-[acyl-carrier-protein] dehydratase activity"/>
    <property type="evidence" value="ECO:0007669"/>
    <property type="project" value="UniProtKB-EC"/>
</dbReference>
<dbReference type="EC" id="4.2.1.59" evidence="2"/>
<dbReference type="InterPro" id="IPR029069">
    <property type="entry name" value="HotDog_dom_sf"/>
</dbReference>
<evidence type="ECO:0000313" key="3">
    <source>
        <dbReference type="Proteomes" id="UP000238823"/>
    </source>
</evidence>
<comment type="caution">
    <text evidence="2">The sequence shown here is derived from an EMBL/GenBank/DDBJ whole genome shotgun (WGS) entry which is preliminary data.</text>
</comment>
<dbReference type="AlphaFoldDB" id="A0A2S9YW06"/>
<organism evidence="2 3">
    <name type="scientific">Enhygromyxa salina</name>
    <dbReference type="NCBI Taxonomy" id="215803"/>
    <lineage>
        <taxon>Bacteria</taxon>
        <taxon>Pseudomonadati</taxon>
        <taxon>Myxococcota</taxon>
        <taxon>Polyangia</taxon>
        <taxon>Nannocystales</taxon>
        <taxon>Nannocystaceae</taxon>
        <taxon>Enhygromyxa</taxon>
    </lineage>
</organism>
<name>A0A2S9YW06_9BACT</name>
<reference evidence="2 3" key="1">
    <citation type="submission" date="2018-03" db="EMBL/GenBank/DDBJ databases">
        <title>Draft Genome Sequences of the Obligatory Marine Myxobacteria Enhygromyxa salina SWB007.</title>
        <authorList>
            <person name="Poehlein A."/>
            <person name="Moghaddam J.A."/>
            <person name="Harms H."/>
            <person name="Alanjari M."/>
            <person name="Koenig G.M."/>
            <person name="Daniel R."/>
            <person name="Schaeberle T.F."/>
        </authorList>
    </citation>
    <scope>NUCLEOTIDE SEQUENCE [LARGE SCALE GENOMIC DNA]</scope>
    <source>
        <strain evidence="2 3">SWB007</strain>
    </source>
</reference>
<gene>
    <name evidence="2" type="primary">fabZ_1</name>
    <name evidence="2" type="ORF">ENSA7_12220</name>
</gene>
<dbReference type="InterPro" id="IPR013114">
    <property type="entry name" value="FabA_FabZ"/>
</dbReference>
<dbReference type="SUPFAM" id="SSF54637">
    <property type="entry name" value="Thioesterase/thiol ester dehydrase-isomerase"/>
    <property type="match status" value="1"/>
</dbReference>
<protein>
    <submittedName>
        <fullName evidence="2">3-hydroxyacyl-[acyl-carrier-protein] dehydratase FabZ</fullName>
        <ecNumber evidence="2">4.2.1.59</ecNumber>
    </submittedName>
</protein>